<dbReference type="InterPro" id="IPR010049">
    <property type="entry name" value="MTA_SAH_Nsdase"/>
</dbReference>
<dbReference type="PANTHER" id="PTHR46832">
    <property type="entry name" value="5'-METHYLTHIOADENOSINE/S-ADENOSYLHOMOCYSTEINE NUCLEOSIDASE"/>
    <property type="match status" value="1"/>
</dbReference>
<evidence type="ECO:0000256" key="1">
    <source>
        <dbReference type="ARBA" id="ARBA00004945"/>
    </source>
</evidence>
<dbReference type="NCBIfam" id="NF005221">
    <property type="entry name" value="PRK06714.1"/>
    <property type="match status" value="1"/>
</dbReference>
<evidence type="ECO:0000313" key="7">
    <source>
        <dbReference type="EMBL" id="SIQ46352.1"/>
    </source>
</evidence>
<evidence type="ECO:0000256" key="3">
    <source>
        <dbReference type="ARBA" id="ARBA00022605"/>
    </source>
</evidence>
<protein>
    <recommendedName>
        <fullName evidence="2">adenosylhomocysteine nucleosidase</fullName>
        <ecNumber evidence="2">3.2.2.9</ecNumber>
    </recommendedName>
</protein>
<gene>
    <name evidence="7" type="ORF">SAMN05421578_102104</name>
</gene>
<evidence type="ECO:0000256" key="5">
    <source>
        <dbReference type="ARBA" id="ARBA00023167"/>
    </source>
</evidence>
<feature type="domain" description="Nucleoside phosphorylase" evidence="6">
    <location>
        <begin position="4"/>
        <end position="228"/>
    </location>
</feature>
<evidence type="ECO:0000256" key="2">
    <source>
        <dbReference type="ARBA" id="ARBA00011974"/>
    </source>
</evidence>
<proteinExistence type="predicted"/>
<dbReference type="PANTHER" id="PTHR46832:SF1">
    <property type="entry name" value="5'-METHYLTHIOADENOSINE_S-ADENOSYLHOMOCYSTEINE NUCLEOSIDASE"/>
    <property type="match status" value="1"/>
</dbReference>
<keyword evidence="8" id="KW-1185">Reference proteome</keyword>
<dbReference type="EMBL" id="FTNK01000002">
    <property type="protein sequence ID" value="SIQ46352.1"/>
    <property type="molecule type" value="Genomic_DNA"/>
</dbReference>
<evidence type="ECO:0000259" key="6">
    <source>
        <dbReference type="Pfam" id="PF01048"/>
    </source>
</evidence>
<evidence type="ECO:0000313" key="8">
    <source>
        <dbReference type="Proteomes" id="UP000186666"/>
    </source>
</evidence>
<keyword evidence="5" id="KW-0486">Methionine biosynthesis</keyword>
<accession>A0ABY1JMK7</accession>
<keyword evidence="3" id="KW-0028">Amino-acid biosynthesis</keyword>
<dbReference type="InterPro" id="IPR000845">
    <property type="entry name" value="Nucleoside_phosphorylase_d"/>
</dbReference>
<dbReference type="Pfam" id="PF01048">
    <property type="entry name" value="PNP_UDP_1"/>
    <property type="match status" value="1"/>
</dbReference>
<evidence type="ECO:0000256" key="4">
    <source>
        <dbReference type="ARBA" id="ARBA00022801"/>
    </source>
</evidence>
<name>A0ABY1JMK7_9BACL</name>
<dbReference type="SUPFAM" id="SSF53167">
    <property type="entry name" value="Purine and uridine phosphorylases"/>
    <property type="match status" value="1"/>
</dbReference>
<dbReference type="CDD" id="cd09008">
    <property type="entry name" value="MTAN"/>
    <property type="match status" value="1"/>
</dbReference>
<dbReference type="Gene3D" id="3.40.50.1580">
    <property type="entry name" value="Nucleoside phosphorylase domain"/>
    <property type="match status" value="1"/>
</dbReference>
<comment type="pathway">
    <text evidence="1">Amino-acid biosynthesis; L-methionine biosynthesis via salvage pathway; S-methyl-5-thio-alpha-D-ribose 1-phosphate from S-methyl-5'-thioadenosine (hydrolase route): step 1/2.</text>
</comment>
<dbReference type="RefSeq" id="WP_068580657.1">
    <property type="nucleotide sequence ID" value="NZ_FTNK01000002.1"/>
</dbReference>
<comment type="caution">
    <text evidence="7">The sequence shown here is derived from an EMBL/GenBank/DDBJ whole genome shotgun (WGS) entry which is preliminary data.</text>
</comment>
<sequence length="237" mass="26965">MKIIAIVAAWEPELQFLLEQYPPISHKQIGVWTFYQYQNSDIYIISVVSGVGKVKAACCVQLLISEFKPSEIYMTGICGGLSEEVSGGDIIVAEQSLQHDVTDANTTIDPRDHYLGRSGVVNSSERLVQMFEIYLGDEYPKVHFGKFVSGDQRIRDDYMRNKLREDFNAIAVDQEIAAFAHVSYLNNVEFLRLKSVSDKANNNTVNDQIEYKKIACSNSCRLLIEFLEYRQRKGLFV</sequence>
<keyword evidence="4" id="KW-0378">Hydrolase</keyword>
<dbReference type="EC" id="3.2.2.9" evidence="2"/>
<reference evidence="7 8" key="1">
    <citation type="submission" date="2017-01" db="EMBL/GenBank/DDBJ databases">
        <authorList>
            <person name="Varghese N."/>
            <person name="Submissions S."/>
        </authorList>
    </citation>
    <scope>NUCLEOTIDE SEQUENCE [LARGE SCALE GENOMIC DNA]</scope>
    <source>
        <strain evidence="7 8">ATCC 23464</strain>
    </source>
</reference>
<dbReference type="InterPro" id="IPR035994">
    <property type="entry name" value="Nucleoside_phosphorylase_sf"/>
</dbReference>
<organism evidence="7 8">
    <name type="scientific">Paenibacillus macquariensis</name>
    <dbReference type="NCBI Taxonomy" id="948756"/>
    <lineage>
        <taxon>Bacteria</taxon>
        <taxon>Bacillati</taxon>
        <taxon>Bacillota</taxon>
        <taxon>Bacilli</taxon>
        <taxon>Bacillales</taxon>
        <taxon>Paenibacillaceae</taxon>
        <taxon>Paenibacillus</taxon>
    </lineage>
</organism>
<dbReference type="NCBIfam" id="TIGR01704">
    <property type="entry name" value="MTA_SAH-Nsdase"/>
    <property type="match status" value="1"/>
</dbReference>
<dbReference type="Proteomes" id="UP000186666">
    <property type="component" value="Unassembled WGS sequence"/>
</dbReference>